<comment type="similarity">
    <text evidence="3">Belongs to the ustYa family.</text>
</comment>
<dbReference type="EMBL" id="WNWR01000104">
    <property type="protein sequence ID" value="KAE9991216.1"/>
    <property type="molecule type" value="Genomic_DNA"/>
</dbReference>
<evidence type="ECO:0000256" key="2">
    <source>
        <dbReference type="ARBA" id="ARBA00023002"/>
    </source>
</evidence>
<feature type="region of interest" description="Disordered" evidence="4">
    <location>
        <begin position="1"/>
        <end position="21"/>
    </location>
</feature>
<comment type="caution">
    <text evidence="6">The sequence shown here is derived from an EMBL/GenBank/DDBJ whole genome shotgun (WGS) entry which is preliminary data.</text>
</comment>
<dbReference type="GO" id="GO:0043386">
    <property type="term" value="P:mycotoxin biosynthetic process"/>
    <property type="evidence" value="ECO:0007669"/>
    <property type="project" value="InterPro"/>
</dbReference>
<evidence type="ECO:0000256" key="3">
    <source>
        <dbReference type="ARBA" id="ARBA00035112"/>
    </source>
</evidence>
<dbReference type="AlphaFoldDB" id="A0A8H3VMP6"/>
<name>A0A8H3VMP6_VENIN</name>
<dbReference type="Pfam" id="PF11807">
    <property type="entry name" value="UstYa"/>
    <property type="match status" value="1"/>
</dbReference>
<keyword evidence="5" id="KW-1133">Transmembrane helix</keyword>
<comment type="pathway">
    <text evidence="1">Mycotoxin biosynthesis.</text>
</comment>
<gene>
    <name evidence="6" type="ORF">EG327_000271</name>
</gene>
<keyword evidence="7" id="KW-1185">Reference proteome</keyword>
<accession>A0A8H3VMP6</accession>
<feature type="transmembrane region" description="Helical" evidence="5">
    <location>
        <begin position="50"/>
        <end position="71"/>
    </location>
</feature>
<protein>
    <submittedName>
        <fullName evidence="6">Uncharacterized protein</fullName>
    </submittedName>
</protein>
<keyword evidence="5" id="KW-0472">Membrane</keyword>
<dbReference type="InterPro" id="IPR021765">
    <property type="entry name" value="UstYa-like"/>
</dbReference>
<sequence length="359" mass="40391">MVVTNPYEDSPDSGRSTIDQERKGTQYRFGSIDLPRTEDGLYTPSNSRRYLLPLSLASNLLLFIIILFQLAHPCFFSARNCVYDKRGGSQEQVKEVMDMAEVKGELMGDVNKIVPEFPTQEVVFMNDSRYSNENMFKNEKEFNTILSTWENDMPLGRGFVTIHNASSYASLQRPWHLSSSPGLDGYSIAYLHQYHCLYMIMRSHGQYRFGRPSSDADMERHVTHCFDYLRQSMYCAGDSALEGKSAIPGLEMTDGWGDTHICKSQKALLGWPITRSDFNIITMFSYPLKTASLALLVLEGASTLSIDGHQLVRREIVHAEQIPDALEVSETPAVRIPRPKHSAPGVSTIRGADEQGQGE</sequence>
<evidence type="ECO:0000313" key="6">
    <source>
        <dbReference type="EMBL" id="KAE9991216.1"/>
    </source>
</evidence>
<keyword evidence="5" id="KW-0812">Transmembrane</keyword>
<dbReference type="PANTHER" id="PTHR33365">
    <property type="entry name" value="YALI0B05434P"/>
    <property type="match status" value="1"/>
</dbReference>
<dbReference type="Proteomes" id="UP000490939">
    <property type="component" value="Unassembled WGS sequence"/>
</dbReference>
<dbReference type="PANTHER" id="PTHR33365:SF11">
    <property type="entry name" value="TAT PATHWAY SIGNAL SEQUENCE"/>
    <property type="match status" value="1"/>
</dbReference>
<evidence type="ECO:0000313" key="7">
    <source>
        <dbReference type="Proteomes" id="UP000490939"/>
    </source>
</evidence>
<evidence type="ECO:0000256" key="4">
    <source>
        <dbReference type="SAM" id="MobiDB-lite"/>
    </source>
</evidence>
<evidence type="ECO:0000256" key="5">
    <source>
        <dbReference type="SAM" id="Phobius"/>
    </source>
</evidence>
<reference evidence="6 7" key="1">
    <citation type="submission" date="2019-07" db="EMBL/GenBank/DDBJ databases">
        <title>Venturia inaequalis Genome Resource.</title>
        <authorList>
            <person name="Lichtner F.J."/>
        </authorList>
    </citation>
    <scope>NUCLEOTIDE SEQUENCE [LARGE SCALE GENOMIC DNA]</scope>
    <source>
        <strain evidence="6 7">DMI_063113</strain>
    </source>
</reference>
<organism evidence="6 7">
    <name type="scientific">Venturia inaequalis</name>
    <name type="common">Apple scab fungus</name>
    <dbReference type="NCBI Taxonomy" id="5025"/>
    <lineage>
        <taxon>Eukaryota</taxon>
        <taxon>Fungi</taxon>
        <taxon>Dikarya</taxon>
        <taxon>Ascomycota</taxon>
        <taxon>Pezizomycotina</taxon>
        <taxon>Dothideomycetes</taxon>
        <taxon>Pleosporomycetidae</taxon>
        <taxon>Venturiales</taxon>
        <taxon>Venturiaceae</taxon>
        <taxon>Venturia</taxon>
    </lineage>
</organism>
<proteinExistence type="inferred from homology"/>
<feature type="region of interest" description="Disordered" evidence="4">
    <location>
        <begin position="336"/>
        <end position="359"/>
    </location>
</feature>
<keyword evidence="2" id="KW-0560">Oxidoreductase</keyword>
<evidence type="ECO:0000256" key="1">
    <source>
        <dbReference type="ARBA" id="ARBA00004685"/>
    </source>
</evidence>
<dbReference type="GO" id="GO:0016491">
    <property type="term" value="F:oxidoreductase activity"/>
    <property type="evidence" value="ECO:0007669"/>
    <property type="project" value="UniProtKB-KW"/>
</dbReference>